<evidence type="ECO:0000313" key="1">
    <source>
        <dbReference type="EMBL" id="CCE22767.1"/>
    </source>
</evidence>
<evidence type="ECO:0000313" key="2">
    <source>
        <dbReference type="Proteomes" id="UP000008315"/>
    </source>
</evidence>
<dbReference type="PATRIC" id="fig|271065.3.peg.1102"/>
<organism evidence="1 2">
    <name type="scientific">Methylotuvimicrobium alcaliphilum (strain DSM 19304 / NCIMB 14124 / VKM B-2133 / 20Z)</name>
    <name type="common">Methylomicrobium alcaliphilum</name>
    <dbReference type="NCBI Taxonomy" id="1091494"/>
    <lineage>
        <taxon>Bacteria</taxon>
        <taxon>Pseudomonadati</taxon>
        <taxon>Pseudomonadota</taxon>
        <taxon>Gammaproteobacteria</taxon>
        <taxon>Methylococcales</taxon>
        <taxon>Methylococcaceae</taxon>
        <taxon>Methylotuvimicrobium</taxon>
    </lineage>
</organism>
<dbReference type="Proteomes" id="UP000008315">
    <property type="component" value="Chromosome"/>
</dbReference>
<dbReference type="EMBL" id="FO082060">
    <property type="protein sequence ID" value="CCE22767.1"/>
    <property type="molecule type" value="Genomic_DNA"/>
</dbReference>
<accession>G4ST57</accession>
<evidence type="ECO:0008006" key="3">
    <source>
        <dbReference type="Google" id="ProtNLM"/>
    </source>
</evidence>
<sequence>MARTLVLFGFISIFIGGCTSITVEPLTTSYSVKRICIRENPKVMVQDLVPVITDGLARHQIESEFIESTLDKDKVRREGAESDEYYMHITPVPDQCEFNLAYTARRSWDLGTYLSSADIEILNREGVIARANYHLVGKGGLSLFKWQGVKTKLDPMMDELLEHYKK</sequence>
<reference evidence="2" key="1">
    <citation type="journal article" date="2012" name="J. Bacteriol.">
        <title>Genome sequence of the haloalkaliphilic methanotrophic bacterium Methylomicrobium alcaliphilum 20Z.</title>
        <authorList>
            <person name="Vuilleumier S."/>
            <person name="Khmelenina V.N."/>
            <person name="Bringel F."/>
            <person name="Reshetnikov A.S."/>
            <person name="Lajus A."/>
            <person name="Mangenot S."/>
            <person name="Rouy Z."/>
            <person name="Op den Camp H.J."/>
            <person name="Jetten M.S."/>
            <person name="Dispirito A.A."/>
            <person name="Dunfield P."/>
            <person name="Klotz M.G."/>
            <person name="Semrau J.D."/>
            <person name="Stein L.Y."/>
            <person name="Barbe V."/>
            <person name="Medigue C."/>
            <person name="Trotsenko Y.A."/>
            <person name="Kalyuzhnaya M.G."/>
        </authorList>
    </citation>
    <scope>NUCLEOTIDE SEQUENCE [LARGE SCALE GENOMIC DNA]</scope>
    <source>
        <strain evidence="2">DSM 19304 / NCIMB 14124 / VKM B-2133 / 20Z</strain>
    </source>
</reference>
<dbReference type="AlphaFoldDB" id="G4ST57"/>
<protein>
    <recommendedName>
        <fullName evidence="3">Lipoprotein</fullName>
    </recommendedName>
</protein>
<dbReference type="PROSITE" id="PS51257">
    <property type="entry name" value="PROKAR_LIPOPROTEIN"/>
    <property type="match status" value="1"/>
</dbReference>
<gene>
    <name evidence="1" type="ordered locus">MEALZ_1075</name>
</gene>
<proteinExistence type="predicted"/>
<dbReference type="KEGG" id="mah:MEALZ_1075"/>
<keyword evidence="2" id="KW-1185">Reference proteome</keyword>
<dbReference type="RefSeq" id="WP_014147566.1">
    <property type="nucleotide sequence ID" value="NC_016112.1"/>
</dbReference>
<name>G4ST57_META2</name>
<dbReference type="HOGENOM" id="CLU_116660_2_0_6"/>